<dbReference type="SUPFAM" id="SSF88946">
    <property type="entry name" value="Sigma2 domain of RNA polymerase sigma factors"/>
    <property type="match status" value="1"/>
</dbReference>
<evidence type="ECO:0000256" key="1">
    <source>
        <dbReference type="ARBA" id="ARBA00010641"/>
    </source>
</evidence>
<protein>
    <submittedName>
        <fullName evidence="7">RNA polymerase sigma-70 factor</fullName>
    </submittedName>
</protein>
<comment type="similarity">
    <text evidence="1">Belongs to the sigma-70 factor family. ECF subfamily.</text>
</comment>
<evidence type="ECO:0000313" key="7">
    <source>
        <dbReference type="EMBL" id="RYU92136.1"/>
    </source>
</evidence>
<dbReference type="InterPro" id="IPR014327">
    <property type="entry name" value="RNA_pol_sigma70_bacteroid"/>
</dbReference>
<dbReference type="InterPro" id="IPR013249">
    <property type="entry name" value="RNA_pol_sigma70_r4_t2"/>
</dbReference>
<evidence type="ECO:0000256" key="2">
    <source>
        <dbReference type="ARBA" id="ARBA00023015"/>
    </source>
</evidence>
<evidence type="ECO:0000256" key="4">
    <source>
        <dbReference type="ARBA" id="ARBA00023163"/>
    </source>
</evidence>
<dbReference type="GO" id="GO:0006352">
    <property type="term" value="P:DNA-templated transcription initiation"/>
    <property type="evidence" value="ECO:0007669"/>
    <property type="project" value="InterPro"/>
</dbReference>
<dbReference type="NCBIfam" id="TIGR02937">
    <property type="entry name" value="sigma70-ECF"/>
    <property type="match status" value="1"/>
</dbReference>
<comment type="caution">
    <text evidence="7">The sequence shown here is derived from an EMBL/GenBank/DDBJ whole genome shotgun (WGS) entry which is preliminary data.</text>
</comment>
<dbReference type="Pfam" id="PF04542">
    <property type="entry name" value="Sigma70_r2"/>
    <property type="match status" value="1"/>
</dbReference>
<keyword evidence="8" id="KW-1185">Reference proteome</keyword>
<gene>
    <name evidence="7" type="ORF">EWM62_01460</name>
</gene>
<dbReference type="Gene3D" id="1.10.10.10">
    <property type="entry name" value="Winged helix-like DNA-binding domain superfamily/Winged helix DNA-binding domain"/>
    <property type="match status" value="1"/>
</dbReference>
<dbReference type="InterPro" id="IPR039425">
    <property type="entry name" value="RNA_pol_sigma-70-like"/>
</dbReference>
<evidence type="ECO:0000259" key="6">
    <source>
        <dbReference type="Pfam" id="PF08281"/>
    </source>
</evidence>
<keyword evidence="4" id="KW-0804">Transcription</keyword>
<dbReference type="SUPFAM" id="SSF88659">
    <property type="entry name" value="Sigma3 and sigma4 domains of RNA polymerase sigma factors"/>
    <property type="match status" value="1"/>
</dbReference>
<evidence type="ECO:0000313" key="8">
    <source>
        <dbReference type="Proteomes" id="UP000293331"/>
    </source>
</evidence>
<sequence>MLPEKEYQMWPDAELLAMLRGDDRKAFEMLYQKYSARVYQAAYNLFRDKVICEDLVQELFIDLWTKRNKLNISSLEWYLKVAIKNRVLMYLRTQRATLDLSAIATLTEKYTTDSRLIQNDISTILENNVERLPEKCRQIFTLSRKEYLSNKEIASRLNISTKTVENQITIALRHLRTGLTDYLPVVVAALVILTES</sequence>
<dbReference type="GO" id="GO:0003677">
    <property type="term" value="F:DNA binding"/>
    <property type="evidence" value="ECO:0007669"/>
    <property type="project" value="InterPro"/>
</dbReference>
<dbReference type="InterPro" id="IPR013324">
    <property type="entry name" value="RNA_pol_sigma_r3/r4-like"/>
</dbReference>
<dbReference type="GO" id="GO:0016987">
    <property type="term" value="F:sigma factor activity"/>
    <property type="evidence" value="ECO:0007669"/>
    <property type="project" value="UniProtKB-KW"/>
</dbReference>
<proteinExistence type="inferred from homology"/>
<dbReference type="Gene3D" id="1.10.1740.10">
    <property type="match status" value="1"/>
</dbReference>
<reference evidence="7 8" key="1">
    <citation type="submission" date="2019-02" db="EMBL/GenBank/DDBJ databases">
        <title>Bacterial novel species Mucilaginibacter sp. 17JY9-4 isolated from soil.</title>
        <authorList>
            <person name="Jung H.-Y."/>
        </authorList>
    </citation>
    <scope>NUCLEOTIDE SEQUENCE [LARGE SCALE GENOMIC DNA]</scope>
    <source>
        <strain evidence="7 8">17JY9-4</strain>
    </source>
</reference>
<dbReference type="InterPro" id="IPR013325">
    <property type="entry name" value="RNA_pol_sigma_r2"/>
</dbReference>
<dbReference type="Proteomes" id="UP000293331">
    <property type="component" value="Unassembled WGS sequence"/>
</dbReference>
<dbReference type="PANTHER" id="PTHR43133:SF46">
    <property type="entry name" value="RNA POLYMERASE SIGMA-70 FACTOR ECF SUBFAMILY"/>
    <property type="match status" value="1"/>
</dbReference>
<dbReference type="OrthoDB" id="665981at2"/>
<keyword evidence="3" id="KW-0731">Sigma factor</keyword>
<dbReference type="EMBL" id="SEWG01000001">
    <property type="protein sequence ID" value="RYU92136.1"/>
    <property type="molecule type" value="Genomic_DNA"/>
</dbReference>
<dbReference type="NCBIfam" id="TIGR02985">
    <property type="entry name" value="Sig70_bacteroi1"/>
    <property type="match status" value="1"/>
</dbReference>
<keyword evidence="2" id="KW-0805">Transcription regulation</keyword>
<name>A0A4Q5LRG4_9SPHI</name>
<evidence type="ECO:0000259" key="5">
    <source>
        <dbReference type="Pfam" id="PF04542"/>
    </source>
</evidence>
<accession>A0A4Q5LRG4</accession>
<dbReference type="AlphaFoldDB" id="A0A4Q5LRG4"/>
<dbReference type="PANTHER" id="PTHR43133">
    <property type="entry name" value="RNA POLYMERASE ECF-TYPE SIGMA FACTO"/>
    <property type="match status" value="1"/>
</dbReference>
<feature type="domain" description="RNA polymerase sigma factor 70 region 4 type 2" evidence="6">
    <location>
        <begin position="129"/>
        <end position="175"/>
    </location>
</feature>
<dbReference type="InterPro" id="IPR036388">
    <property type="entry name" value="WH-like_DNA-bd_sf"/>
</dbReference>
<dbReference type="InterPro" id="IPR007627">
    <property type="entry name" value="RNA_pol_sigma70_r2"/>
</dbReference>
<organism evidence="7 8">
    <name type="scientific">Mucilaginibacter terrigena</name>
    <dbReference type="NCBI Taxonomy" id="2492395"/>
    <lineage>
        <taxon>Bacteria</taxon>
        <taxon>Pseudomonadati</taxon>
        <taxon>Bacteroidota</taxon>
        <taxon>Sphingobacteriia</taxon>
        <taxon>Sphingobacteriales</taxon>
        <taxon>Sphingobacteriaceae</taxon>
        <taxon>Mucilaginibacter</taxon>
    </lineage>
</organism>
<dbReference type="InterPro" id="IPR014284">
    <property type="entry name" value="RNA_pol_sigma-70_dom"/>
</dbReference>
<dbReference type="RefSeq" id="WP_129874866.1">
    <property type="nucleotide sequence ID" value="NZ_SEWG01000001.1"/>
</dbReference>
<dbReference type="Pfam" id="PF08281">
    <property type="entry name" value="Sigma70_r4_2"/>
    <property type="match status" value="1"/>
</dbReference>
<evidence type="ECO:0000256" key="3">
    <source>
        <dbReference type="ARBA" id="ARBA00023082"/>
    </source>
</evidence>
<feature type="domain" description="RNA polymerase sigma-70 region 2" evidence="5">
    <location>
        <begin position="30"/>
        <end position="96"/>
    </location>
</feature>